<evidence type="ECO:0000313" key="1">
    <source>
        <dbReference type="EMBL" id="CZQ90722.1"/>
    </source>
</evidence>
<dbReference type="GO" id="GO:0016990">
    <property type="term" value="F:arginine deiminase activity"/>
    <property type="evidence" value="ECO:0007669"/>
    <property type="project" value="TreeGrafter"/>
</dbReference>
<evidence type="ECO:0000313" key="4">
    <source>
        <dbReference type="Proteomes" id="UP000199280"/>
    </source>
</evidence>
<dbReference type="STRING" id="640938.TR210_888"/>
<dbReference type="PANTHER" id="PTHR47271">
    <property type="entry name" value="ARGININE DEIMINASE"/>
    <property type="match status" value="1"/>
</dbReference>
<sequence>MYVANGTGRLEMVLLSKPSHIHQAKQINEISKQWDLQQIDESRIQKEFQELHSLYESLGISVELMEKDEILPHAVFSRDFGGCVNEGYILGKFKNDIRLPETEAYEAKMAELGVPLLGEVSGTGVFEGGDFAFLDERTVAIGMLDRTNAEGFGQIKGILKPLGYDVHPVEMDPRYLHLDMCFNLVAPKLAIGYADLPETFIALLKKMEIELITDDEHAIFGHGYNVQAIGCGEVISLARNRGINKKMRKKGLTVHEIELTELLKLGGGIHCMTFPLKRVHA</sequence>
<keyword evidence="1" id="KW-0808">Transferase</keyword>
<proteinExistence type="predicted"/>
<dbReference type="GO" id="GO:0016740">
    <property type="term" value="F:transferase activity"/>
    <property type="evidence" value="ECO:0007669"/>
    <property type="project" value="UniProtKB-KW"/>
</dbReference>
<evidence type="ECO:0000313" key="3">
    <source>
        <dbReference type="Proteomes" id="UP000076878"/>
    </source>
</evidence>
<reference evidence="1 3" key="1">
    <citation type="submission" date="2016-02" db="EMBL/GenBank/DDBJ databases">
        <authorList>
            <person name="Wen L."/>
            <person name="He K."/>
            <person name="Yang H."/>
        </authorList>
    </citation>
    <scope>NUCLEOTIDE SEQUENCE [LARGE SCALE GENOMIC DNA]</scope>
    <source>
        <strain evidence="1">Trichococcus_R210</strain>
    </source>
</reference>
<dbReference type="GO" id="GO:0019546">
    <property type="term" value="P:L-arginine deiminase pathway"/>
    <property type="evidence" value="ECO:0007669"/>
    <property type="project" value="TreeGrafter"/>
</dbReference>
<organism evidence="1 3">
    <name type="scientific">Trichococcus ilyis</name>
    <dbReference type="NCBI Taxonomy" id="640938"/>
    <lineage>
        <taxon>Bacteria</taxon>
        <taxon>Bacillati</taxon>
        <taxon>Bacillota</taxon>
        <taxon>Bacilli</taxon>
        <taxon>Lactobacillales</taxon>
        <taxon>Carnobacteriaceae</taxon>
        <taxon>Trichococcus</taxon>
    </lineage>
</organism>
<dbReference type="PANTHER" id="PTHR47271:SF2">
    <property type="entry name" value="ARGININE DEIMINASE"/>
    <property type="match status" value="1"/>
</dbReference>
<dbReference type="Proteomes" id="UP000076878">
    <property type="component" value="Unassembled WGS sequence"/>
</dbReference>
<dbReference type="OrthoDB" id="9814070at2"/>
<dbReference type="SUPFAM" id="SSF55909">
    <property type="entry name" value="Pentein"/>
    <property type="match status" value="1"/>
</dbReference>
<dbReference type="Gene3D" id="3.75.10.10">
    <property type="entry name" value="L-arginine/glycine Amidinotransferase, Chain A"/>
    <property type="match status" value="1"/>
</dbReference>
<keyword evidence="4" id="KW-1185">Reference proteome</keyword>
<evidence type="ECO:0000313" key="2">
    <source>
        <dbReference type="EMBL" id="SEI71618.1"/>
    </source>
</evidence>
<dbReference type="RefSeq" id="WP_068621963.1">
    <property type="nucleotide sequence ID" value="NZ_FJNB01000005.1"/>
</dbReference>
<dbReference type="Pfam" id="PF19420">
    <property type="entry name" value="DDAH_eukar"/>
    <property type="match status" value="1"/>
</dbReference>
<dbReference type="Proteomes" id="UP000199280">
    <property type="component" value="Unassembled WGS sequence"/>
</dbReference>
<dbReference type="EMBL" id="FJNB01000005">
    <property type="protein sequence ID" value="CZQ90722.1"/>
    <property type="molecule type" value="Genomic_DNA"/>
</dbReference>
<name>A0A143YJ99_9LACT</name>
<reference evidence="2 4" key="2">
    <citation type="submission" date="2016-10" db="EMBL/GenBank/DDBJ databases">
        <authorList>
            <person name="Varghese N."/>
            <person name="Submissions S."/>
        </authorList>
    </citation>
    <scope>NUCLEOTIDE SEQUENCE [LARGE SCALE GENOMIC DNA]</scope>
    <source>
        <strain evidence="2 4">DSM 22150</strain>
    </source>
</reference>
<protein>
    <submittedName>
        <fullName evidence="1">Amidinotransferase</fullName>
    </submittedName>
    <submittedName>
        <fullName evidence="2">N-Dimethylarginine dimethylaminohydrolase</fullName>
    </submittedName>
</protein>
<accession>A0A143YJ99</accession>
<dbReference type="AlphaFoldDB" id="A0A143YJ99"/>
<gene>
    <name evidence="2" type="ORF">SAMN05216375_10318</name>
    <name evidence="1" type="ORF">TR210_888</name>
</gene>
<dbReference type="EMBL" id="FNYT01000003">
    <property type="protein sequence ID" value="SEI71618.1"/>
    <property type="molecule type" value="Genomic_DNA"/>
</dbReference>